<organism evidence="2 3">
    <name type="scientific">Ustilago trichophora</name>
    <dbReference type="NCBI Taxonomy" id="86804"/>
    <lineage>
        <taxon>Eukaryota</taxon>
        <taxon>Fungi</taxon>
        <taxon>Dikarya</taxon>
        <taxon>Basidiomycota</taxon>
        <taxon>Ustilaginomycotina</taxon>
        <taxon>Ustilaginomycetes</taxon>
        <taxon>Ustilaginales</taxon>
        <taxon>Ustilaginaceae</taxon>
        <taxon>Ustilago</taxon>
    </lineage>
</organism>
<name>A0A5C3DXZ5_9BASI</name>
<protein>
    <submittedName>
        <fullName evidence="2">Uncharacterized protein</fullName>
    </submittedName>
</protein>
<evidence type="ECO:0000313" key="3">
    <source>
        <dbReference type="Proteomes" id="UP000324022"/>
    </source>
</evidence>
<accession>A0A5C3DXZ5</accession>
<sequence length="131" mass="14281">MVYNTTPWRWARTAVTAIHAVTGYPSFAAASFSQRSLHLCGSLLVVLHVAHGPSFTRFIVCARQWDADVGAKQIASPSHLDCSKKGDRFVSAASQGPRGDKSQNFNRNPAQPEAKNLKLPETPTVLYSTVL</sequence>
<keyword evidence="3" id="KW-1185">Reference proteome</keyword>
<evidence type="ECO:0000256" key="1">
    <source>
        <dbReference type="SAM" id="MobiDB-lite"/>
    </source>
</evidence>
<dbReference type="AlphaFoldDB" id="A0A5C3DXZ5"/>
<feature type="region of interest" description="Disordered" evidence="1">
    <location>
        <begin position="81"/>
        <end position="118"/>
    </location>
</feature>
<proteinExistence type="predicted"/>
<dbReference type="Proteomes" id="UP000324022">
    <property type="component" value="Unassembled WGS sequence"/>
</dbReference>
<gene>
    <name evidence="2" type="ORF">UTRI_01238</name>
</gene>
<dbReference type="EMBL" id="OOIN01000004">
    <property type="protein sequence ID" value="SPO22560.1"/>
    <property type="molecule type" value="Genomic_DNA"/>
</dbReference>
<reference evidence="2 3" key="1">
    <citation type="submission" date="2018-03" db="EMBL/GenBank/DDBJ databases">
        <authorList>
            <person name="Guldener U."/>
        </authorList>
    </citation>
    <scope>NUCLEOTIDE SEQUENCE [LARGE SCALE GENOMIC DNA]</scope>
    <source>
        <strain evidence="2 3">NBRC100155</strain>
    </source>
</reference>
<evidence type="ECO:0000313" key="2">
    <source>
        <dbReference type="EMBL" id="SPO22560.1"/>
    </source>
</evidence>